<comment type="caution">
    <text evidence="2">The sequence shown here is derived from an EMBL/GenBank/DDBJ whole genome shotgun (WGS) entry which is preliminary data.</text>
</comment>
<proteinExistence type="predicted"/>
<evidence type="ECO:0000256" key="1">
    <source>
        <dbReference type="SAM" id="MobiDB-lite"/>
    </source>
</evidence>
<gene>
    <name evidence="2" type="ORF">GCM10009733_053590</name>
</gene>
<evidence type="ECO:0000313" key="2">
    <source>
        <dbReference type="EMBL" id="GAA1649822.1"/>
    </source>
</evidence>
<protein>
    <recommendedName>
        <fullName evidence="4">DUF397 domain-containing protein</fullName>
    </recommendedName>
</protein>
<reference evidence="2 3" key="1">
    <citation type="journal article" date="2019" name="Int. J. Syst. Evol. Microbiol.">
        <title>The Global Catalogue of Microorganisms (GCM) 10K type strain sequencing project: providing services to taxonomists for standard genome sequencing and annotation.</title>
        <authorList>
            <consortium name="The Broad Institute Genomics Platform"/>
            <consortium name="The Broad Institute Genome Sequencing Center for Infectious Disease"/>
            <person name="Wu L."/>
            <person name="Ma J."/>
        </authorList>
    </citation>
    <scope>NUCLEOTIDE SEQUENCE [LARGE SCALE GENOMIC DNA]</scope>
    <source>
        <strain evidence="2 3">JCM 13929</strain>
    </source>
</reference>
<dbReference type="Proteomes" id="UP001500064">
    <property type="component" value="Unassembled WGS sequence"/>
</dbReference>
<accession>A0ABN2FJE7</accession>
<evidence type="ECO:0008006" key="4">
    <source>
        <dbReference type="Google" id="ProtNLM"/>
    </source>
</evidence>
<feature type="region of interest" description="Disordered" evidence="1">
    <location>
        <begin position="24"/>
        <end position="49"/>
    </location>
</feature>
<name>A0ABN2FJE7_9ACTN</name>
<dbReference type="EMBL" id="BAAAMU010000041">
    <property type="protein sequence ID" value="GAA1649822.1"/>
    <property type="molecule type" value="Genomic_DNA"/>
</dbReference>
<sequence length="101" mass="10748">MTATAAKMDLPRNITHLPVLRHGGGATEQIRGGQVPSRRGPLSVPDKRRPMPLLLAGFAAFTRKQTESFRPASGAGARGTTARTPGSPTWRVIYVVASSRA</sequence>
<organism evidence="2 3">
    <name type="scientific">Nonomuraea maheshkhaliensis</name>
    <dbReference type="NCBI Taxonomy" id="419590"/>
    <lineage>
        <taxon>Bacteria</taxon>
        <taxon>Bacillati</taxon>
        <taxon>Actinomycetota</taxon>
        <taxon>Actinomycetes</taxon>
        <taxon>Streptosporangiales</taxon>
        <taxon>Streptosporangiaceae</taxon>
        <taxon>Nonomuraea</taxon>
    </lineage>
</organism>
<evidence type="ECO:0000313" key="3">
    <source>
        <dbReference type="Proteomes" id="UP001500064"/>
    </source>
</evidence>
<keyword evidence="3" id="KW-1185">Reference proteome</keyword>